<protein>
    <recommendedName>
        <fullName evidence="2">D-aminoacyl-tRNA deacylase</fullName>
        <shortName evidence="2">DTD</shortName>
        <ecNumber evidence="2">3.1.1.96</ecNumber>
    </recommendedName>
    <alternativeName>
        <fullName evidence="2">Gly-tRNA(Ala) deacylase</fullName>
        <ecNumber evidence="2">3.1.1.-</ecNumber>
    </alternativeName>
</protein>
<dbReference type="NCBIfam" id="TIGR00256">
    <property type="entry name" value="D-aminoacyl-tRNA deacylase"/>
    <property type="match status" value="1"/>
</dbReference>
<keyword evidence="2" id="KW-0820">tRNA-binding</keyword>
<dbReference type="Gene3D" id="3.50.80.10">
    <property type="entry name" value="D-tyrosyl-tRNA(Tyr) deacylase"/>
    <property type="match status" value="1"/>
</dbReference>
<dbReference type="CDD" id="cd00563">
    <property type="entry name" value="Dtyr_deacylase"/>
    <property type="match status" value="1"/>
</dbReference>
<feature type="short sequence motif" description="Gly-cisPro motif, important for rejection of L-amino acids" evidence="2">
    <location>
        <begin position="137"/>
        <end position="138"/>
    </location>
</feature>
<comment type="catalytic activity">
    <reaction evidence="2">
        <text>a D-aminoacyl-tRNA + H2O = a tRNA + a D-alpha-amino acid + H(+)</text>
        <dbReference type="Rhea" id="RHEA:13953"/>
        <dbReference type="Rhea" id="RHEA-COMP:10123"/>
        <dbReference type="Rhea" id="RHEA-COMP:10124"/>
        <dbReference type="ChEBI" id="CHEBI:15377"/>
        <dbReference type="ChEBI" id="CHEBI:15378"/>
        <dbReference type="ChEBI" id="CHEBI:59871"/>
        <dbReference type="ChEBI" id="CHEBI:78442"/>
        <dbReference type="ChEBI" id="CHEBI:79333"/>
        <dbReference type="EC" id="3.1.1.96"/>
    </reaction>
</comment>
<dbReference type="PANTHER" id="PTHR10472">
    <property type="entry name" value="D-TYROSYL-TRNA TYR DEACYLASE"/>
    <property type="match status" value="1"/>
</dbReference>
<reference evidence="3" key="1">
    <citation type="submission" date="2021-12" db="EMBL/GenBank/DDBJ databases">
        <title>Discovery of the Pendulisporaceae a myxobacterial family with distinct sporulation behavior and unique specialized metabolism.</title>
        <authorList>
            <person name="Garcia R."/>
            <person name="Popoff A."/>
            <person name="Bader C.D."/>
            <person name="Loehr J."/>
            <person name="Walesch S."/>
            <person name="Walt C."/>
            <person name="Boldt J."/>
            <person name="Bunk B."/>
            <person name="Haeckl F.J.F.P.J."/>
            <person name="Gunesch A.P."/>
            <person name="Birkelbach J."/>
            <person name="Nuebel U."/>
            <person name="Pietschmann T."/>
            <person name="Bach T."/>
            <person name="Mueller R."/>
        </authorList>
    </citation>
    <scope>NUCLEOTIDE SEQUENCE</scope>
    <source>
        <strain evidence="3">MSr11367</strain>
    </source>
</reference>
<keyword evidence="2 3" id="KW-0378">Hydrolase</keyword>
<comment type="domain">
    <text evidence="2">A Gly-cisPro motif from one monomer fits into the active site of the other monomer to allow specific chiral rejection of L-amino acids.</text>
</comment>
<evidence type="ECO:0000256" key="1">
    <source>
        <dbReference type="ARBA" id="ARBA00009673"/>
    </source>
</evidence>
<comment type="catalytic activity">
    <reaction evidence="2">
        <text>glycyl-tRNA(Ala) + H2O = tRNA(Ala) + glycine + H(+)</text>
        <dbReference type="Rhea" id="RHEA:53744"/>
        <dbReference type="Rhea" id="RHEA-COMP:9657"/>
        <dbReference type="Rhea" id="RHEA-COMP:13640"/>
        <dbReference type="ChEBI" id="CHEBI:15377"/>
        <dbReference type="ChEBI" id="CHEBI:15378"/>
        <dbReference type="ChEBI" id="CHEBI:57305"/>
        <dbReference type="ChEBI" id="CHEBI:78442"/>
        <dbReference type="ChEBI" id="CHEBI:78522"/>
    </reaction>
</comment>
<keyword evidence="2" id="KW-0963">Cytoplasm</keyword>
<keyword evidence="4" id="KW-1185">Reference proteome</keyword>
<comment type="subcellular location">
    <subcellularLocation>
        <location evidence="2">Cytoplasm</location>
    </subcellularLocation>
</comment>
<evidence type="ECO:0000256" key="2">
    <source>
        <dbReference type="HAMAP-Rule" id="MF_00518"/>
    </source>
</evidence>
<dbReference type="EMBL" id="CP089983">
    <property type="protein sequence ID" value="WXB07712.1"/>
    <property type="molecule type" value="Genomic_DNA"/>
</dbReference>
<dbReference type="EC" id="3.1.1.96" evidence="2"/>
<name>A0ABZ2LAA9_9BACT</name>
<evidence type="ECO:0000313" key="3">
    <source>
        <dbReference type="EMBL" id="WXB07712.1"/>
    </source>
</evidence>
<dbReference type="RefSeq" id="WP_394837377.1">
    <property type="nucleotide sequence ID" value="NZ_CP089929.1"/>
</dbReference>
<evidence type="ECO:0000313" key="4">
    <source>
        <dbReference type="Proteomes" id="UP001374803"/>
    </source>
</evidence>
<dbReference type="HAMAP" id="MF_00518">
    <property type="entry name" value="Deacylase_Dtd"/>
    <property type="match status" value="1"/>
</dbReference>
<comment type="function">
    <text evidence="2">An aminoacyl-tRNA editing enzyme that deacylates mischarged D-aminoacyl-tRNAs. Also deacylates mischarged glycyl-tRNA(Ala), protecting cells against glycine mischarging by AlaRS. Acts via tRNA-based rather than protein-based catalysis; rejects L-amino acids rather than detecting D-amino acids in the active site. By recycling D-aminoacyl-tRNA to D-amino acids and free tRNA molecules, this enzyme counteracts the toxicity associated with the formation of D-aminoacyl-tRNA entities in vivo and helps enforce protein L-homochirality.</text>
</comment>
<accession>A0ABZ2LAA9</accession>
<dbReference type="Proteomes" id="UP001374803">
    <property type="component" value="Chromosome"/>
</dbReference>
<sequence>MRAVIQRVSSARVEVDGEVTGAIERGLLVYLGIGRGDGPKDSAFLLEKIVNARIFENAEGKFDKSLLDVGGALLVVSQFTLYGDLRRGRRPSFDGALPPEEAEPMYDAFVRDARTRGLPVATGRFRAHMHVSSLNDGPVTLWLDSAT</sequence>
<keyword evidence="2" id="KW-0694">RNA-binding</keyword>
<comment type="subunit">
    <text evidence="2">Homodimer.</text>
</comment>
<dbReference type="InterPro" id="IPR003732">
    <property type="entry name" value="Daa-tRNA_deacyls_DTD"/>
</dbReference>
<proteinExistence type="inferred from homology"/>
<dbReference type="EC" id="3.1.1.-" evidence="2"/>
<dbReference type="PANTHER" id="PTHR10472:SF5">
    <property type="entry name" value="D-AMINOACYL-TRNA DEACYLASE 1"/>
    <property type="match status" value="1"/>
</dbReference>
<comment type="similarity">
    <text evidence="1 2">Belongs to the DTD family.</text>
</comment>
<gene>
    <name evidence="2 3" type="primary">dtd</name>
    <name evidence="3" type="ORF">LVJ94_10760</name>
</gene>
<dbReference type="InterPro" id="IPR023509">
    <property type="entry name" value="DTD-like_sf"/>
</dbReference>
<organism evidence="3 4">
    <name type="scientific">Pendulispora rubella</name>
    <dbReference type="NCBI Taxonomy" id="2741070"/>
    <lineage>
        <taxon>Bacteria</taxon>
        <taxon>Pseudomonadati</taxon>
        <taxon>Myxococcota</taxon>
        <taxon>Myxococcia</taxon>
        <taxon>Myxococcales</taxon>
        <taxon>Sorangiineae</taxon>
        <taxon>Pendulisporaceae</taxon>
        <taxon>Pendulispora</taxon>
    </lineage>
</organism>
<dbReference type="Pfam" id="PF02580">
    <property type="entry name" value="Tyr_Deacylase"/>
    <property type="match status" value="1"/>
</dbReference>
<dbReference type="GO" id="GO:0051499">
    <property type="term" value="F:D-aminoacyl-tRNA deacylase activity"/>
    <property type="evidence" value="ECO:0007669"/>
    <property type="project" value="UniProtKB-EC"/>
</dbReference>
<dbReference type="SUPFAM" id="SSF69500">
    <property type="entry name" value="DTD-like"/>
    <property type="match status" value="1"/>
</dbReference>